<dbReference type="EMBL" id="JAHRHJ020000008">
    <property type="protein sequence ID" value="KAH9306393.1"/>
    <property type="molecule type" value="Genomic_DNA"/>
</dbReference>
<evidence type="ECO:0000313" key="1">
    <source>
        <dbReference type="EMBL" id="KAH9306393.1"/>
    </source>
</evidence>
<gene>
    <name evidence="1" type="ORF">KI387_010797</name>
</gene>
<protein>
    <submittedName>
        <fullName evidence="1">Uncharacterized protein</fullName>
    </submittedName>
</protein>
<accession>A0AA38KG72</accession>
<reference evidence="1 2" key="1">
    <citation type="journal article" date="2021" name="Nat. Plants">
        <title>The Taxus genome provides insights into paclitaxel biosynthesis.</title>
        <authorList>
            <person name="Xiong X."/>
            <person name="Gou J."/>
            <person name="Liao Q."/>
            <person name="Li Y."/>
            <person name="Zhou Q."/>
            <person name="Bi G."/>
            <person name="Li C."/>
            <person name="Du R."/>
            <person name="Wang X."/>
            <person name="Sun T."/>
            <person name="Guo L."/>
            <person name="Liang H."/>
            <person name="Lu P."/>
            <person name="Wu Y."/>
            <person name="Zhang Z."/>
            <person name="Ro D.K."/>
            <person name="Shang Y."/>
            <person name="Huang S."/>
            <person name="Yan J."/>
        </authorList>
    </citation>
    <scope>NUCLEOTIDE SEQUENCE [LARGE SCALE GENOMIC DNA]</scope>
    <source>
        <strain evidence="1">Ta-2019</strain>
    </source>
</reference>
<keyword evidence="2" id="KW-1185">Reference proteome</keyword>
<feature type="non-terminal residue" evidence="1">
    <location>
        <position position="83"/>
    </location>
</feature>
<comment type="caution">
    <text evidence="1">The sequence shown here is derived from an EMBL/GenBank/DDBJ whole genome shotgun (WGS) entry which is preliminary data.</text>
</comment>
<proteinExistence type="predicted"/>
<organism evidence="1 2">
    <name type="scientific">Taxus chinensis</name>
    <name type="common">Chinese yew</name>
    <name type="synonym">Taxus wallichiana var. chinensis</name>
    <dbReference type="NCBI Taxonomy" id="29808"/>
    <lineage>
        <taxon>Eukaryota</taxon>
        <taxon>Viridiplantae</taxon>
        <taxon>Streptophyta</taxon>
        <taxon>Embryophyta</taxon>
        <taxon>Tracheophyta</taxon>
        <taxon>Spermatophyta</taxon>
        <taxon>Pinopsida</taxon>
        <taxon>Pinidae</taxon>
        <taxon>Conifers II</taxon>
        <taxon>Cupressales</taxon>
        <taxon>Taxaceae</taxon>
        <taxon>Taxus</taxon>
    </lineage>
</organism>
<dbReference type="AlphaFoldDB" id="A0AA38KG72"/>
<sequence>ETKKFTLRLQVYKPSIHNGDNIVPKTLKFWTSEFQTLSLNFWHNSQGLRRKEVEAMGDKLKLIEAQKYSFVGDSIYTIPKGLQ</sequence>
<dbReference type="Proteomes" id="UP000824469">
    <property type="component" value="Unassembled WGS sequence"/>
</dbReference>
<evidence type="ECO:0000313" key="2">
    <source>
        <dbReference type="Proteomes" id="UP000824469"/>
    </source>
</evidence>
<name>A0AA38KG72_TAXCH</name>
<feature type="non-terminal residue" evidence="1">
    <location>
        <position position="1"/>
    </location>
</feature>